<evidence type="ECO:0000313" key="1">
    <source>
        <dbReference type="EMBL" id="KAG0291398.1"/>
    </source>
</evidence>
<keyword evidence="2" id="KW-1185">Reference proteome</keyword>
<dbReference type="Proteomes" id="UP001194696">
    <property type="component" value="Unassembled WGS sequence"/>
</dbReference>
<organism evidence="1 2">
    <name type="scientific">Linnemannia gamsii</name>
    <dbReference type="NCBI Taxonomy" id="64522"/>
    <lineage>
        <taxon>Eukaryota</taxon>
        <taxon>Fungi</taxon>
        <taxon>Fungi incertae sedis</taxon>
        <taxon>Mucoromycota</taxon>
        <taxon>Mortierellomycotina</taxon>
        <taxon>Mortierellomycetes</taxon>
        <taxon>Mortierellales</taxon>
        <taxon>Mortierellaceae</taxon>
        <taxon>Linnemannia</taxon>
    </lineage>
</organism>
<accession>A0ABQ7K4F0</accession>
<gene>
    <name evidence="1" type="ORF">BGZ96_005234</name>
</gene>
<comment type="caution">
    <text evidence="1">The sequence shown here is derived from an EMBL/GenBank/DDBJ whole genome shotgun (WGS) entry which is preliminary data.</text>
</comment>
<name>A0ABQ7K4F0_9FUNG</name>
<reference evidence="1 2" key="1">
    <citation type="journal article" date="2020" name="Fungal Divers.">
        <title>Resolving the Mortierellaceae phylogeny through synthesis of multi-gene phylogenetics and phylogenomics.</title>
        <authorList>
            <person name="Vandepol N."/>
            <person name="Liber J."/>
            <person name="Desiro A."/>
            <person name="Na H."/>
            <person name="Kennedy M."/>
            <person name="Barry K."/>
            <person name="Grigoriev I.V."/>
            <person name="Miller A.N."/>
            <person name="O'Donnell K."/>
            <person name="Stajich J.E."/>
            <person name="Bonito G."/>
        </authorList>
    </citation>
    <scope>NUCLEOTIDE SEQUENCE [LARGE SCALE GENOMIC DNA]</scope>
    <source>
        <strain evidence="1 2">AD045</strain>
    </source>
</reference>
<dbReference type="EMBL" id="JAAAIM010000244">
    <property type="protein sequence ID" value="KAG0291398.1"/>
    <property type="molecule type" value="Genomic_DNA"/>
</dbReference>
<sequence>MTEEGSIETNTPTLQPKKSYTINELHERNHEWARRYQELLDSARRNNVFAVLVLLTVKEFEILMAKNCVALLNKVELLDIEHCLVIRQNDIHKTITFRNFGEMIGVKFLQRLCEDG</sequence>
<proteinExistence type="predicted"/>
<evidence type="ECO:0000313" key="2">
    <source>
        <dbReference type="Proteomes" id="UP001194696"/>
    </source>
</evidence>
<protein>
    <submittedName>
        <fullName evidence="1">Uncharacterized protein</fullName>
    </submittedName>
</protein>